<comment type="caution">
    <text evidence="2">The sequence shown here is derived from an EMBL/GenBank/DDBJ whole genome shotgun (WGS) entry which is preliminary data.</text>
</comment>
<protein>
    <submittedName>
        <fullName evidence="2">Stp1/IreP family PP2C-type Ser/Thr phosphatase</fullName>
    </submittedName>
</protein>
<evidence type="ECO:0000259" key="1">
    <source>
        <dbReference type="PROSITE" id="PS51746"/>
    </source>
</evidence>
<dbReference type="NCBIfam" id="NF033484">
    <property type="entry name" value="Stp1_PP2C_phos"/>
    <property type="match status" value="1"/>
</dbReference>
<organism evidence="2 3">
    <name type="scientific">Anaerovorax odorimutans</name>
    <dbReference type="NCBI Taxonomy" id="109327"/>
    <lineage>
        <taxon>Bacteria</taxon>
        <taxon>Bacillati</taxon>
        <taxon>Bacillota</taxon>
        <taxon>Clostridia</taxon>
        <taxon>Peptostreptococcales</taxon>
        <taxon>Anaerovoracaceae</taxon>
        <taxon>Anaerovorax</taxon>
    </lineage>
</organism>
<evidence type="ECO:0000313" key="3">
    <source>
        <dbReference type="Proteomes" id="UP001524502"/>
    </source>
</evidence>
<keyword evidence="3" id="KW-1185">Reference proteome</keyword>
<dbReference type="SUPFAM" id="SSF81606">
    <property type="entry name" value="PP2C-like"/>
    <property type="match status" value="1"/>
</dbReference>
<reference evidence="2 3" key="1">
    <citation type="submission" date="2022-06" db="EMBL/GenBank/DDBJ databases">
        <title>Isolation of gut microbiota from human fecal samples.</title>
        <authorList>
            <person name="Pamer E.G."/>
            <person name="Barat B."/>
            <person name="Waligurski E."/>
            <person name="Medina S."/>
            <person name="Paddock L."/>
            <person name="Mostad J."/>
        </authorList>
    </citation>
    <scope>NUCLEOTIDE SEQUENCE [LARGE SCALE GENOMIC DNA]</scope>
    <source>
        <strain evidence="2 3">SL.3.17</strain>
    </source>
</reference>
<accession>A0ABT1RJE3</accession>
<dbReference type="Gene3D" id="3.60.40.10">
    <property type="entry name" value="PPM-type phosphatase domain"/>
    <property type="match status" value="1"/>
</dbReference>
<sequence>MAQIGFKSNTGVIRDNNEDACFVIPSHNVYVVADGVGGNNAGEIASRTCVRGVAEYVAANPIEKCMEDQEIYEYFNRCLRLVNDEIYQMGRKHKENKGMATTAVIAYIRDDTAYVVNVGDSRAYLYRGGRLSQITEDHTYVNELLRNGVITTEEAENHNQKNVITRAVGAELTVKADFFQTQLEKGDIVMLCSDGLYGEVEEQKLVEILDKKNTMSGTCTRLVEEAIRCGGRDNITVVCLKI</sequence>
<gene>
    <name evidence="2" type="ORF">NE619_00950</name>
</gene>
<dbReference type="SMART" id="SM00332">
    <property type="entry name" value="PP2Cc"/>
    <property type="match status" value="1"/>
</dbReference>
<dbReference type="EMBL" id="JANFXK010000001">
    <property type="protein sequence ID" value="MCQ4635298.1"/>
    <property type="molecule type" value="Genomic_DNA"/>
</dbReference>
<dbReference type="RefSeq" id="WP_256130496.1">
    <property type="nucleotide sequence ID" value="NZ_JANFXK010000001.1"/>
</dbReference>
<dbReference type="CDD" id="cd00143">
    <property type="entry name" value="PP2Cc"/>
    <property type="match status" value="1"/>
</dbReference>
<feature type="domain" description="PPM-type phosphatase" evidence="1">
    <location>
        <begin position="3"/>
        <end position="242"/>
    </location>
</feature>
<dbReference type="InterPro" id="IPR015655">
    <property type="entry name" value="PP2C"/>
</dbReference>
<dbReference type="InterPro" id="IPR001932">
    <property type="entry name" value="PPM-type_phosphatase-like_dom"/>
</dbReference>
<evidence type="ECO:0000313" key="2">
    <source>
        <dbReference type="EMBL" id="MCQ4635298.1"/>
    </source>
</evidence>
<proteinExistence type="predicted"/>
<name>A0ABT1RJE3_9FIRM</name>
<dbReference type="PROSITE" id="PS51746">
    <property type="entry name" value="PPM_2"/>
    <property type="match status" value="1"/>
</dbReference>
<dbReference type="Proteomes" id="UP001524502">
    <property type="component" value="Unassembled WGS sequence"/>
</dbReference>
<dbReference type="InterPro" id="IPR036457">
    <property type="entry name" value="PPM-type-like_dom_sf"/>
</dbReference>
<dbReference type="Pfam" id="PF13672">
    <property type="entry name" value="PP2C_2"/>
    <property type="match status" value="1"/>
</dbReference>
<dbReference type="SMART" id="SM00331">
    <property type="entry name" value="PP2C_SIG"/>
    <property type="match status" value="1"/>
</dbReference>
<dbReference type="PANTHER" id="PTHR47992">
    <property type="entry name" value="PROTEIN PHOSPHATASE"/>
    <property type="match status" value="1"/>
</dbReference>